<feature type="region of interest" description="Disordered" evidence="11">
    <location>
        <begin position="1"/>
        <end position="35"/>
    </location>
</feature>
<feature type="binding site" evidence="9">
    <location>
        <position position="471"/>
    </location>
    <ligand>
        <name>S-adenosyl-L-methionine</name>
        <dbReference type="ChEBI" id="CHEBI:59789"/>
    </ligand>
</feature>
<feature type="region of interest" description="Disordered" evidence="11">
    <location>
        <begin position="287"/>
        <end position="326"/>
    </location>
</feature>
<dbReference type="PROSITE" id="PS01231">
    <property type="entry name" value="TRMA_2"/>
    <property type="match status" value="1"/>
</dbReference>
<dbReference type="AlphaFoldDB" id="A0A2B7WZC5"/>
<dbReference type="FunFam" id="3.40.50.150:FF:000104">
    <property type="entry name" value="S-adenosyl-L-methionine-dependent methyltransferase"/>
    <property type="match status" value="1"/>
</dbReference>
<dbReference type="Gene3D" id="2.40.50.140">
    <property type="entry name" value="Nucleic acid-binding proteins"/>
    <property type="match status" value="1"/>
</dbReference>
<sequence length="590" mass="65204">MPHIPNRRQNQRGGPQHKKQKKKATKDANTGDTEQVLRFDVQALLKRHAESAEEAKQANMEKIPTVVHLNKNDPFPETEVTVAELSSTGDGLALSPSFDHVYVVPFTTAGDRVRVKVVRTVREESYSATDLLEVLEPSPQRDDSLINCKYFAKCGGCQLQMLPYEDQLKHKKRIVEKAYANFSGLLPELIPAVRDTMGSPLQYGYRTKLTPHFPQPIRRAGADGNKPQVPPIGFMLKGRRAVMDIEECPLGTDIVRMGMKSERKRVAENLHQYNKGATLLLRESTTRVYKNRKASPSPDRQSSPSRKGRASREASPAANKDEQVIRTEYPDYIEEKRCITDQTGTSIEYVDNYKFQNKAGEFFQNNNSILTPFTQYIRDNALAPPSSSTTQPPSKIKYLLDAYSGSGLFTVTLSPLFLSSLGIDISPKGIEAARQNARANKLPNTGFAAADAHTIFKDVPYPPDKTLLVIDPPRKGCDDNFLQQLLLYGPARVVYVSCNVHTQARDVGVLVQGANVKGETVRYEIESLKGFDFFPQTGHVEGVAVLNKVVEPVKGVAAVVQADAATFSIPADSAIPASQDVRGGFAFGDI</sequence>
<dbReference type="GO" id="GO:0009451">
    <property type="term" value="P:RNA modification"/>
    <property type="evidence" value="ECO:0007669"/>
    <property type="project" value="UniProtKB-ARBA"/>
</dbReference>
<dbReference type="InterPro" id="IPR010280">
    <property type="entry name" value="U5_MeTrfase_fam"/>
</dbReference>
<keyword evidence="2 9" id="KW-0808">Transferase</keyword>
<organism evidence="12 13">
    <name type="scientific">Helicocarpus griseus UAMH5409</name>
    <dbReference type="NCBI Taxonomy" id="1447875"/>
    <lineage>
        <taxon>Eukaryota</taxon>
        <taxon>Fungi</taxon>
        <taxon>Dikarya</taxon>
        <taxon>Ascomycota</taxon>
        <taxon>Pezizomycotina</taxon>
        <taxon>Eurotiomycetes</taxon>
        <taxon>Eurotiomycetidae</taxon>
        <taxon>Onygenales</taxon>
        <taxon>Ajellomycetaceae</taxon>
        <taxon>Helicocarpus</taxon>
    </lineage>
</organism>
<evidence type="ECO:0000256" key="5">
    <source>
        <dbReference type="ARBA" id="ARBA00033763"/>
    </source>
</evidence>
<dbReference type="PROSITE" id="PS51622">
    <property type="entry name" value="SAM_MT_RNA_M5U_2"/>
    <property type="match status" value="1"/>
</dbReference>
<feature type="binding site" evidence="9">
    <location>
        <position position="403"/>
    </location>
    <ligand>
        <name>S-adenosyl-L-methionine</name>
        <dbReference type="ChEBI" id="CHEBI:59789"/>
    </ligand>
</feature>
<comment type="caution">
    <text evidence="12">The sequence shown here is derived from an EMBL/GenBank/DDBJ whole genome shotgun (WGS) entry which is preliminary data.</text>
</comment>
<keyword evidence="13" id="KW-1185">Reference proteome</keyword>
<feature type="compositionally biased region" description="Basic residues" evidence="11">
    <location>
        <begin position="1"/>
        <end position="24"/>
    </location>
</feature>
<keyword evidence="1 9" id="KW-0489">Methyltransferase</keyword>
<dbReference type="OrthoDB" id="10250660at2759"/>
<proteinExistence type="inferred from homology"/>
<name>A0A2B7WZC5_9EURO</name>
<reference evidence="12 13" key="1">
    <citation type="submission" date="2017-10" db="EMBL/GenBank/DDBJ databases">
        <title>Comparative genomics in systemic dimorphic fungi from Ajellomycetaceae.</title>
        <authorList>
            <person name="Munoz J.F."/>
            <person name="Mcewen J.G."/>
            <person name="Clay O.K."/>
            <person name="Cuomo C.A."/>
        </authorList>
    </citation>
    <scope>NUCLEOTIDE SEQUENCE [LARGE SCALE GENOMIC DNA]</scope>
    <source>
        <strain evidence="12 13">UAMH5409</strain>
    </source>
</reference>
<evidence type="ECO:0000313" key="13">
    <source>
        <dbReference type="Proteomes" id="UP000223968"/>
    </source>
</evidence>
<dbReference type="EC" id="2.1.1.35" evidence="5"/>
<dbReference type="PANTHER" id="PTHR11061">
    <property type="entry name" value="RNA M5U METHYLTRANSFERASE"/>
    <property type="match status" value="1"/>
</dbReference>
<dbReference type="InterPro" id="IPR029063">
    <property type="entry name" value="SAM-dependent_MTases_sf"/>
</dbReference>
<evidence type="ECO:0000256" key="10">
    <source>
        <dbReference type="PROSITE-ProRule" id="PRU10015"/>
    </source>
</evidence>
<accession>A0A2B7WZC5</accession>
<evidence type="ECO:0000256" key="9">
    <source>
        <dbReference type="PROSITE-ProRule" id="PRU01024"/>
    </source>
</evidence>
<dbReference type="GO" id="GO:0008033">
    <property type="term" value="P:tRNA processing"/>
    <property type="evidence" value="ECO:0007669"/>
    <property type="project" value="UniProtKB-KW"/>
</dbReference>
<evidence type="ECO:0000256" key="2">
    <source>
        <dbReference type="ARBA" id="ARBA00022679"/>
    </source>
</evidence>
<dbReference type="FunFam" id="2.40.50.140:FF:000201">
    <property type="entry name" value="TRM2p tRNA methyltransferase"/>
    <property type="match status" value="1"/>
</dbReference>
<evidence type="ECO:0000256" key="4">
    <source>
        <dbReference type="ARBA" id="ARBA00022694"/>
    </source>
</evidence>
<dbReference type="InterPro" id="IPR030390">
    <property type="entry name" value="MeTrfase_TrmA_AS"/>
</dbReference>
<dbReference type="STRING" id="1447875.A0A2B7WZC5"/>
<comment type="similarity">
    <text evidence="9">Belongs to the class I-like SAM-binding methyltransferase superfamily. RNA M5U methyltransferase family.</text>
</comment>
<evidence type="ECO:0000256" key="3">
    <source>
        <dbReference type="ARBA" id="ARBA00022691"/>
    </source>
</evidence>
<keyword evidence="3 9" id="KW-0949">S-adenosyl-L-methionine</keyword>
<evidence type="ECO:0000256" key="8">
    <source>
        <dbReference type="ARBA" id="ARBA00070108"/>
    </source>
</evidence>
<evidence type="ECO:0000313" key="12">
    <source>
        <dbReference type="EMBL" id="PGH01768.1"/>
    </source>
</evidence>
<evidence type="ECO:0000256" key="1">
    <source>
        <dbReference type="ARBA" id="ARBA00022603"/>
    </source>
</evidence>
<feature type="active site" evidence="10">
    <location>
        <position position="498"/>
    </location>
</feature>
<comment type="function">
    <text evidence="7">Catalyzes the formation of 5-methyl-uridine at position 54 (m5U54) in all tRNA. May also have a role in tRNA stabilization or maturation.</text>
</comment>
<dbReference type="Pfam" id="PF05958">
    <property type="entry name" value="tRNA_U5-meth_tr"/>
    <property type="match status" value="1"/>
</dbReference>
<keyword evidence="4" id="KW-0819">tRNA processing</keyword>
<evidence type="ECO:0000256" key="11">
    <source>
        <dbReference type="SAM" id="MobiDB-lite"/>
    </source>
</evidence>
<feature type="binding site" evidence="9">
    <location>
        <position position="424"/>
    </location>
    <ligand>
        <name>S-adenosyl-L-methionine</name>
        <dbReference type="ChEBI" id="CHEBI:59789"/>
    </ligand>
</feature>
<dbReference type="CDD" id="cd02440">
    <property type="entry name" value="AdoMet_MTases"/>
    <property type="match status" value="1"/>
</dbReference>
<dbReference type="InterPro" id="IPR025795">
    <property type="entry name" value="tRNA_(uracil-5-)_MeTrfase"/>
</dbReference>
<dbReference type="PROSITE" id="PS01230">
    <property type="entry name" value="TRMA_1"/>
    <property type="match status" value="1"/>
</dbReference>
<dbReference type="FunFam" id="3.40.50.150:FF:000174">
    <property type="entry name" value="TRM2p tRNA methyltransferase"/>
    <property type="match status" value="1"/>
</dbReference>
<evidence type="ECO:0000256" key="7">
    <source>
        <dbReference type="ARBA" id="ARBA00054700"/>
    </source>
</evidence>
<dbReference type="GO" id="GO:0030697">
    <property type="term" value="F:tRNA (uracil(54)-C5)-methyltransferase activity, S-adenosyl methionine-dependent"/>
    <property type="evidence" value="ECO:0007669"/>
    <property type="project" value="UniProtKB-EC"/>
</dbReference>
<gene>
    <name evidence="12" type="ORF">AJ79_07816</name>
</gene>
<dbReference type="PANTHER" id="PTHR11061:SF30">
    <property type="entry name" value="TRNA (URACIL(54)-C(5))-METHYLTRANSFERASE"/>
    <property type="match status" value="1"/>
</dbReference>
<dbReference type="Proteomes" id="UP000223968">
    <property type="component" value="Unassembled WGS sequence"/>
</dbReference>
<feature type="compositionally biased region" description="Low complexity" evidence="11">
    <location>
        <begin position="295"/>
        <end position="305"/>
    </location>
</feature>
<feature type="active site" description="Nucleophile" evidence="9">
    <location>
        <position position="498"/>
    </location>
</feature>
<dbReference type="SUPFAM" id="SSF53335">
    <property type="entry name" value="S-adenosyl-L-methionine-dependent methyltransferases"/>
    <property type="match status" value="1"/>
</dbReference>
<dbReference type="PROSITE" id="PS51687">
    <property type="entry name" value="SAM_MT_RNA_M5U"/>
    <property type="match status" value="1"/>
</dbReference>
<dbReference type="Gene3D" id="3.40.50.150">
    <property type="entry name" value="Vaccinia Virus protein VP39"/>
    <property type="match status" value="2"/>
</dbReference>
<dbReference type="GO" id="GO:0032259">
    <property type="term" value="P:methylation"/>
    <property type="evidence" value="ECO:0007669"/>
    <property type="project" value="UniProtKB-KW"/>
</dbReference>
<protein>
    <recommendedName>
        <fullName evidence="8">tRNA (uracil(54)-C(5))-methyltransferase</fullName>
        <ecNumber evidence="5">2.1.1.35</ecNumber>
    </recommendedName>
</protein>
<dbReference type="InterPro" id="IPR030391">
    <property type="entry name" value="MeTrfase_TrmA_CS"/>
</dbReference>
<evidence type="ECO:0000256" key="6">
    <source>
        <dbReference type="ARBA" id="ARBA00052788"/>
    </source>
</evidence>
<dbReference type="EMBL" id="PDNB01000167">
    <property type="protein sequence ID" value="PGH01768.1"/>
    <property type="molecule type" value="Genomic_DNA"/>
</dbReference>
<dbReference type="InterPro" id="IPR012340">
    <property type="entry name" value="NA-bd_OB-fold"/>
</dbReference>
<feature type="binding site" evidence="9">
    <location>
        <position position="364"/>
    </location>
    <ligand>
        <name>S-adenosyl-L-methionine</name>
        <dbReference type="ChEBI" id="CHEBI:59789"/>
    </ligand>
</feature>
<comment type="catalytic activity">
    <reaction evidence="6">
        <text>uridine(54) in tRNA + S-adenosyl-L-methionine = 5-methyluridine(54) in tRNA + S-adenosyl-L-homocysteine + H(+)</text>
        <dbReference type="Rhea" id="RHEA:42712"/>
        <dbReference type="Rhea" id="RHEA-COMP:10167"/>
        <dbReference type="Rhea" id="RHEA-COMP:10193"/>
        <dbReference type="ChEBI" id="CHEBI:15378"/>
        <dbReference type="ChEBI" id="CHEBI:57856"/>
        <dbReference type="ChEBI" id="CHEBI:59789"/>
        <dbReference type="ChEBI" id="CHEBI:65315"/>
        <dbReference type="ChEBI" id="CHEBI:74447"/>
        <dbReference type="EC" id="2.1.1.35"/>
    </reaction>
</comment>